<sequence length="161" mass="17047">MAKTEKAIQVQAQASEAAAGKPAAWIEVHGSDERLEAVAPKLVQAAMRAMGLVKRINELDEELKGLKAELAEGVGAGRSLVVPGVCRVSVAKTTSVGIKDADKLRELLGERFGDLVSESVSYKPSEALIEMSADGDDPMAPAYRALLTVRSGTTVRIMAEK</sequence>
<dbReference type="AlphaFoldDB" id="A0A4R6U886"/>
<accession>A0A4R6U886</accession>
<comment type="caution">
    <text evidence="2">The sequence shown here is derived from an EMBL/GenBank/DDBJ whole genome shotgun (WGS) entry which is preliminary data.</text>
</comment>
<keyword evidence="1" id="KW-0175">Coiled coil</keyword>
<keyword evidence="3" id="KW-1185">Reference proteome</keyword>
<evidence type="ECO:0000313" key="2">
    <source>
        <dbReference type="EMBL" id="TDQ40989.1"/>
    </source>
</evidence>
<dbReference type="EMBL" id="SNYL01000014">
    <property type="protein sequence ID" value="TDQ40989.1"/>
    <property type="molecule type" value="Genomic_DNA"/>
</dbReference>
<dbReference type="OrthoDB" id="3322489at2"/>
<protein>
    <submittedName>
        <fullName evidence="2">Uncharacterized protein</fullName>
    </submittedName>
</protein>
<feature type="coiled-coil region" evidence="1">
    <location>
        <begin position="49"/>
        <end position="76"/>
    </location>
</feature>
<name>A0A4R6U886_9BURK</name>
<proteinExistence type="predicted"/>
<evidence type="ECO:0000313" key="3">
    <source>
        <dbReference type="Proteomes" id="UP000295510"/>
    </source>
</evidence>
<reference evidence="2 3" key="1">
    <citation type="submission" date="2019-03" db="EMBL/GenBank/DDBJ databases">
        <title>Genomic Encyclopedia of Type Strains, Phase IV (KMG-IV): sequencing the most valuable type-strain genomes for metagenomic binning, comparative biology and taxonomic classification.</title>
        <authorList>
            <person name="Goeker M."/>
        </authorList>
    </citation>
    <scope>NUCLEOTIDE SEQUENCE [LARGE SCALE GENOMIC DNA]</scope>
    <source>
        <strain evidence="2 3">DSM 19605</strain>
    </source>
</reference>
<gene>
    <name evidence="2" type="ORF">DFR43_11474</name>
</gene>
<evidence type="ECO:0000256" key="1">
    <source>
        <dbReference type="SAM" id="Coils"/>
    </source>
</evidence>
<dbReference type="RefSeq" id="WP_133598664.1">
    <property type="nucleotide sequence ID" value="NZ_SNYL01000014.1"/>
</dbReference>
<organism evidence="2 3">
    <name type="scientific">Tepidicella xavieri</name>
    <dbReference type="NCBI Taxonomy" id="360241"/>
    <lineage>
        <taxon>Bacteria</taxon>
        <taxon>Pseudomonadati</taxon>
        <taxon>Pseudomonadota</taxon>
        <taxon>Betaproteobacteria</taxon>
        <taxon>Burkholderiales</taxon>
        <taxon>Tepidicella</taxon>
    </lineage>
</organism>
<dbReference type="Proteomes" id="UP000295510">
    <property type="component" value="Unassembled WGS sequence"/>
</dbReference>